<accession>A0A645AI03</accession>
<protein>
    <submittedName>
        <fullName evidence="1">Uncharacterized protein</fullName>
    </submittedName>
</protein>
<evidence type="ECO:0000313" key="1">
    <source>
        <dbReference type="EMBL" id="MPM52348.1"/>
    </source>
</evidence>
<gene>
    <name evidence="1" type="ORF">SDC9_99107</name>
</gene>
<organism evidence="1">
    <name type="scientific">bioreactor metagenome</name>
    <dbReference type="NCBI Taxonomy" id="1076179"/>
    <lineage>
        <taxon>unclassified sequences</taxon>
        <taxon>metagenomes</taxon>
        <taxon>ecological metagenomes</taxon>
    </lineage>
</organism>
<sequence>MRPGWWTVLEASRAIKAGYGGRMMLEVSPDFTYGVLSPAFSGCEGNFALQEYAKNGCNFLKDGLCELHGTGYEPLECLFCHHLRAGLGPKCHADLEKDWRTPAGQRLVREWMEEILDRT</sequence>
<proteinExistence type="predicted"/>
<comment type="caution">
    <text evidence="1">The sequence shown here is derived from an EMBL/GenBank/DDBJ whole genome shotgun (WGS) entry which is preliminary data.</text>
</comment>
<dbReference type="EMBL" id="VSSQ01013820">
    <property type="protein sequence ID" value="MPM52348.1"/>
    <property type="molecule type" value="Genomic_DNA"/>
</dbReference>
<reference evidence="1" key="1">
    <citation type="submission" date="2019-08" db="EMBL/GenBank/DDBJ databases">
        <authorList>
            <person name="Kucharzyk K."/>
            <person name="Murdoch R.W."/>
            <person name="Higgins S."/>
            <person name="Loffler F."/>
        </authorList>
    </citation>
    <scope>NUCLEOTIDE SEQUENCE</scope>
</reference>
<dbReference type="AlphaFoldDB" id="A0A645AI03"/>
<name>A0A645AI03_9ZZZZ</name>